<feature type="coiled-coil region" evidence="3">
    <location>
        <begin position="167"/>
        <end position="194"/>
    </location>
</feature>
<dbReference type="RefSeq" id="WP_021752594.1">
    <property type="nucleotide sequence ID" value="NZ_KI271813.1"/>
</dbReference>
<dbReference type="EMBL" id="AWVP01000016">
    <property type="protein sequence ID" value="ERK60169.1"/>
    <property type="molecule type" value="Genomic_DNA"/>
</dbReference>
<evidence type="ECO:0000256" key="1">
    <source>
        <dbReference type="ARBA" id="ARBA00023125"/>
    </source>
</evidence>
<evidence type="ECO:0000313" key="6">
    <source>
        <dbReference type="Proteomes" id="UP000016637"/>
    </source>
</evidence>
<dbReference type="PANTHER" id="PTHR43479:SF11">
    <property type="entry name" value="ACREF_ENVCD OPERON REPRESSOR-RELATED"/>
    <property type="match status" value="1"/>
</dbReference>
<dbReference type="InterPro" id="IPR001647">
    <property type="entry name" value="HTH_TetR"/>
</dbReference>
<dbReference type="PRINTS" id="PR00455">
    <property type="entry name" value="HTHTETR"/>
</dbReference>
<keyword evidence="3" id="KW-0175">Coiled coil</keyword>
<proteinExistence type="predicted"/>
<evidence type="ECO:0000256" key="2">
    <source>
        <dbReference type="PROSITE-ProRule" id="PRU00335"/>
    </source>
</evidence>
<keyword evidence="1 2" id="KW-0238">DNA-binding</keyword>
<evidence type="ECO:0000259" key="4">
    <source>
        <dbReference type="PROSITE" id="PS50977"/>
    </source>
</evidence>
<keyword evidence="6" id="KW-1185">Reference proteome</keyword>
<protein>
    <submittedName>
        <fullName evidence="5">Transcriptional regulator, TetR family</fullName>
    </submittedName>
</protein>
<dbReference type="Gene3D" id="1.10.357.10">
    <property type="entry name" value="Tetracycline Repressor, domain 2"/>
    <property type="match status" value="1"/>
</dbReference>
<reference evidence="5 6" key="1">
    <citation type="submission" date="2013-08" db="EMBL/GenBank/DDBJ databases">
        <authorList>
            <person name="Weinstock G."/>
            <person name="Sodergren E."/>
            <person name="Wylie T."/>
            <person name="Fulton L."/>
            <person name="Fulton R."/>
            <person name="Fronick C."/>
            <person name="O'Laughlin M."/>
            <person name="Godfrey J."/>
            <person name="Miner T."/>
            <person name="Herter B."/>
            <person name="Appelbaum E."/>
            <person name="Cordes M."/>
            <person name="Lek S."/>
            <person name="Wollam A."/>
            <person name="Pepin K.H."/>
            <person name="Palsikar V.B."/>
            <person name="Mitreva M."/>
            <person name="Wilson R.K."/>
        </authorList>
    </citation>
    <scope>NUCLEOTIDE SEQUENCE [LARGE SCALE GENOMIC DNA]</scope>
    <source>
        <strain evidence="5 6">ATCC 700627</strain>
    </source>
</reference>
<evidence type="ECO:0000256" key="3">
    <source>
        <dbReference type="SAM" id="Coils"/>
    </source>
</evidence>
<organism evidence="5 6">
    <name type="scientific">Gemella bergeri ATCC 700627</name>
    <dbReference type="NCBI Taxonomy" id="1321820"/>
    <lineage>
        <taxon>Bacteria</taxon>
        <taxon>Bacillati</taxon>
        <taxon>Bacillota</taxon>
        <taxon>Bacilli</taxon>
        <taxon>Bacillales</taxon>
        <taxon>Gemellaceae</taxon>
        <taxon>Gemella</taxon>
    </lineage>
</organism>
<name>U2QVC4_9BACL</name>
<dbReference type="Proteomes" id="UP000016637">
    <property type="component" value="Unassembled WGS sequence"/>
</dbReference>
<feature type="domain" description="HTH tetR-type" evidence="4">
    <location>
        <begin position="1"/>
        <end position="61"/>
    </location>
</feature>
<dbReference type="Pfam" id="PF00440">
    <property type="entry name" value="TetR_N"/>
    <property type="match status" value="1"/>
</dbReference>
<dbReference type="InterPro" id="IPR009057">
    <property type="entry name" value="Homeodomain-like_sf"/>
</dbReference>
<dbReference type="PATRIC" id="fig|1321820.3.peg.265"/>
<dbReference type="PROSITE" id="PS50977">
    <property type="entry name" value="HTH_TETR_2"/>
    <property type="match status" value="1"/>
</dbReference>
<sequence>MNTKEKILSEALKLFAQKGYSDVYVKDIAMMVNIKAPSLYKHFKNKQEIFDNCIKTFYEKMNKKRNTLLLPKNSVDNEIYLHKSRTDIIHIAQELFEFYLLDEIASNFRKMLLIDRYKDHNINRLYEQIFIDDPISYQIEVFSLLLSSNKVKFGNATDMANAFYSQIYFLLQKYDEKKEKLEDAKKEIEIFINVFCNIWGIKE</sequence>
<dbReference type="PANTHER" id="PTHR43479">
    <property type="entry name" value="ACREF/ENVCD OPERON REPRESSOR-RELATED"/>
    <property type="match status" value="1"/>
</dbReference>
<dbReference type="HOGENOM" id="CLU_069356_34_0_9"/>
<evidence type="ECO:0000313" key="5">
    <source>
        <dbReference type="EMBL" id="ERK60169.1"/>
    </source>
</evidence>
<accession>U2QVC4</accession>
<dbReference type="eggNOG" id="COG1309">
    <property type="taxonomic scope" value="Bacteria"/>
</dbReference>
<comment type="caution">
    <text evidence="5">The sequence shown here is derived from an EMBL/GenBank/DDBJ whole genome shotgun (WGS) entry which is preliminary data.</text>
</comment>
<dbReference type="GO" id="GO:0003677">
    <property type="term" value="F:DNA binding"/>
    <property type="evidence" value="ECO:0007669"/>
    <property type="project" value="UniProtKB-UniRule"/>
</dbReference>
<feature type="DNA-binding region" description="H-T-H motif" evidence="2">
    <location>
        <begin position="24"/>
        <end position="43"/>
    </location>
</feature>
<gene>
    <name evidence="5" type="ORF">HMPREF1983_00270</name>
</gene>
<dbReference type="InterPro" id="IPR050624">
    <property type="entry name" value="HTH-type_Tx_Regulator"/>
</dbReference>
<dbReference type="AlphaFoldDB" id="U2QVC4"/>
<dbReference type="SUPFAM" id="SSF46689">
    <property type="entry name" value="Homeodomain-like"/>
    <property type="match status" value="1"/>
</dbReference>